<sequence length="258" mass="29035">ALNCKLSTHYRHKEAADNLQFKANQGSMQFVICLIYAALATAESEIIRVNLKPATDFAFSTVVPASSEVLENPTWSIGTSAYSCAAPKSCIQFYQPKHSLQISGNLENGYAAITLIPENPTLPTIAVVMMQGDEWFPELPGVQFIRKIVLTPHFLETRILRFNTGIKEIILHGKIKHFSDHEPESVLQVLRPYDESNEHQRKLMRVTGRMEIEYQSFTLTGGPMGDEKYVLMPSEITTIQKTVVDVFDWPEGYNRGGK</sequence>
<proteinExistence type="predicted"/>
<dbReference type="AlphaFoldDB" id="A0A0X3NET5"/>
<feature type="non-terminal residue" evidence="1">
    <location>
        <position position="1"/>
    </location>
</feature>
<protein>
    <submittedName>
        <fullName evidence="1">Uncharacterized protein</fullName>
    </submittedName>
</protein>
<dbReference type="EMBL" id="GEEE01024716">
    <property type="protein sequence ID" value="JAP38509.1"/>
    <property type="molecule type" value="Transcribed_RNA"/>
</dbReference>
<reference evidence="1" key="1">
    <citation type="submission" date="2016-01" db="EMBL/GenBank/DDBJ databases">
        <title>Reference transcriptome for the parasite Schistocephalus solidus: insights into the molecular evolution of parasitism.</title>
        <authorList>
            <person name="Hebert F.O."/>
            <person name="Grambauer S."/>
            <person name="Barber I."/>
            <person name="Landry C.R."/>
            <person name="Aubin-Horth N."/>
        </authorList>
    </citation>
    <scope>NUCLEOTIDE SEQUENCE</scope>
</reference>
<name>A0A0X3NET5_SCHSO</name>
<evidence type="ECO:0000313" key="1">
    <source>
        <dbReference type="EMBL" id="JAP38509.1"/>
    </source>
</evidence>
<organism evidence="1">
    <name type="scientific">Schistocephalus solidus</name>
    <name type="common">Tapeworm</name>
    <dbReference type="NCBI Taxonomy" id="70667"/>
    <lineage>
        <taxon>Eukaryota</taxon>
        <taxon>Metazoa</taxon>
        <taxon>Spiralia</taxon>
        <taxon>Lophotrochozoa</taxon>
        <taxon>Platyhelminthes</taxon>
        <taxon>Cestoda</taxon>
        <taxon>Eucestoda</taxon>
        <taxon>Diphyllobothriidea</taxon>
        <taxon>Diphyllobothriidae</taxon>
        <taxon>Schistocephalus</taxon>
    </lineage>
</organism>
<accession>A0A0X3NET5</accession>
<gene>
    <name evidence="1" type="ORF">TR119473</name>
</gene>